<reference evidence="6 7" key="1">
    <citation type="journal article" date="2020" name="ISME J.">
        <title>Uncovering the hidden diversity of litter-decomposition mechanisms in mushroom-forming fungi.</title>
        <authorList>
            <person name="Floudas D."/>
            <person name="Bentzer J."/>
            <person name="Ahren D."/>
            <person name="Johansson T."/>
            <person name="Persson P."/>
            <person name="Tunlid A."/>
        </authorList>
    </citation>
    <scope>NUCLEOTIDE SEQUENCE [LARGE SCALE GENOMIC DNA]</scope>
    <source>
        <strain evidence="6 7">CBS 175.51</strain>
    </source>
</reference>
<organism evidence="6 7">
    <name type="scientific">Ephemerocybe angulata</name>
    <dbReference type="NCBI Taxonomy" id="980116"/>
    <lineage>
        <taxon>Eukaryota</taxon>
        <taxon>Fungi</taxon>
        <taxon>Dikarya</taxon>
        <taxon>Basidiomycota</taxon>
        <taxon>Agaricomycotina</taxon>
        <taxon>Agaricomycetes</taxon>
        <taxon>Agaricomycetidae</taxon>
        <taxon>Agaricales</taxon>
        <taxon>Agaricineae</taxon>
        <taxon>Psathyrellaceae</taxon>
        <taxon>Ephemerocybe</taxon>
    </lineage>
</organism>
<evidence type="ECO:0000313" key="6">
    <source>
        <dbReference type="EMBL" id="KAF5325643.1"/>
    </source>
</evidence>
<evidence type="ECO:0000256" key="1">
    <source>
        <dbReference type="SAM" id="MobiDB-lite"/>
    </source>
</evidence>
<dbReference type="GO" id="GO:0009117">
    <property type="term" value="P:nucleotide metabolic process"/>
    <property type="evidence" value="ECO:0007669"/>
    <property type="project" value="InterPro"/>
</dbReference>
<keyword evidence="2" id="KW-0812">Transmembrane</keyword>
<feature type="domain" description="DUF7727" evidence="5">
    <location>
        <begin position="482"/>
        <end position="530"/>
    </location>
</feature>
<feature type="compositionally biased region" description="Low complexity" evidence="1">
    <location>
        <begin position="458"/>
        <end position="469"/>
    </location>
</feature>
<dbReference type="Gene3D" id="3.30.428.70">
    <property type="match status" value="1"/>
</dbReference>
<comment type="caution">
    <text evidence="6">The sequence shown here is derived from an EMBL/GenBank/DDBJ whole genome shotgun (WGS) entry which is preliminary data.</text>
</comment>
<feature type="domain" description="ATP adenylyltransferase C-terminal" evidence="3">
    <location>
        <begin position="728"/>
        <end position="847"/>
    </location>
</feature>
<dbReference type="GO" id="GO:0005524">
    <property type="term" value="F:ATP binding"/>
    <property type="evidence" value="ECO:0007669"/>
    <property type="project" value="InterPro"/>
</dbReference>
<sequence length="866" mass="93746">MASFNLTVEDSSPLISYDPPSAWSDASPDDPLLATYSEQSYHRTSSQGATATIEFYGTGLTFFGGKRADYGRFVVSVDGAMVIADGNARGSDNAVKQTLATVTGLRPGKHRAVFENIDGSPIDIDAVIISDEVGPSGAKMDMKVYDDMDPLISYSPSPAAWGQNKLPIFQDGTIHFSQNPDAALSMQFAGDAIALYGTISPDHSDMKVTVDTESSILKGGSNGGVNRMHPQMLLYYRSGLGPGQHTIRLASESANPNSPFVDLDSIAVFSGLLPTSSSFTSQVPVTGSTVTRSRSTATAGSSSKKAANKDGLTISKGALAGAIVAGVVGFIACIFLCFFAWRWRRRRAQGAGSSNKNKKNMGLRIFRSESPTSPDLPMQQEPRTGMVISGPLENSVFVFPPKPNPAKALDTRLSIAPSYYSSPDSGTHRSMSSASSGSPLIRPPLPPGARTIPAKNFRGPAPATRAAGPPYTPAPVTKLLRGTLVWHSFARLVTITASVYAVWAGFWGLFYRKFFWDFVGGTLRDPGGLHDVLAKIPDAYEAALKSGDLLYFPSTVEKHNELDIDFEITLCPALQKKQALPAPDFEVEATAADVQKDSTGKVDPFEPPYTSKLYVADLKDELSGEEFAVLLNKYSIVPQHFLLVTKEFRSQASPLLPSELVQTYLLLVAARRAGKHFFAFYNCGDNSGASQPHKHIQFLPTESSLGPPLEGLARRAQLEIAGRPFALPQLPYASHTFRFPTHMDSFGAEQLEKELSDAFLALLDLAISTVRHDPTYPPGRPSYNVIITLEHMHIIPRKYETYLLEKSGERLPVNALGFAGMLLVKSEQELEAVKAETVAKILRGVGLESVHDQQVEGTSRELQTML</sequence>
<evidence type="ECO:0000259" key="3">
    <source>
        <dbReference type="Pfam" id="PF09830"/>
    </source>
</evidence>
<dbReference type="Pfam" id="PF24853">
    <property type="entry name" value="DUF7727"/>
    <property type="match status" value="1"/>
</dbReference>
<dbReference type="InterPro" id="IPR043171">
    <property type="entry name" value="Ap4A_phos1/2-like"/>
</dbReference>
<dbReference type="Pfam" id="PF09830">
    <property type="entry name" value="ATP_transf"/>
    <property type="match status" value="1"/>
</dbReference>
<evidence type="ECO:0000313" key="7">
    <source>
        <dbReference type="Proteomes" id="UP000541558"/>
    </source>
</evidence>
<keyword evidence="2" id="KW-0472">Membrane</keyword>
<protein>
    <submittedName>
        <fullName evidence="6">Uncharacterized protein</fullName>
    </submittedName>
</protein>
<feature type="compositionally biased region" description="Polar residues" evidence="1">
    <location>
        <begin position="420"/>
        <end position="438"/>
    </location>
</feature>
<dbReference type="PANTHER" id="PTHR38420:SF1">
    <property type="entry name" value="PUTATIVE (AFU_ORTHOLOGUE AFUA_5G14690)-RELATED"/>
    <property type="match status" value="1"/>
</dbReference>
<dbReference type="InterPro" id="IPR009163">
    <property type="entry name" value="Ap4A_phos1/2"/>
</dbReference>
<dbReference type="AlphaFoldDB" id="A0A8H5BNF9"/>
<feature type="transmembrane region" description="Helical" evidence="2">
    <location>
        <begin position="489"/>
        <end position="510"/>
    </location>
</feature>
<feature type="transmembrane region" description="Helical" evidence="2">
    <location>
        <begin position="318"/>
        <end position="341"/>
    </location>
</feature>
<feature type="region of interest" description="Disordered" evidence="1">
    <location>
        <begin position="286"/>
        <end position="307"/>
    </location>
</feature>
<dbReference type="Pfam" id="PF19327">
    <property type="entry name" value="Ap4A_phos_N"/>
    <property type="match status" value="1"/>
</dbReference>
<evidence type="ECO:0000259" key="4">
    <source>
        <dbReference type="Pfam" id="PF19327"/>
    </source>
</evidence>
<dbReference type="EMBL" id="JAACJK010000163">
    <property type="protein sequence ID" value="KAF5325643.1"/>
    <property type="molecule type" value="Genomic_DNA"/>
</dbReference>
<dbReference type="OrthoDB" id="10267950at2759"/>
<gene>
    <name evidence="6" type="ORF">D9611_000311</name>
</gene>
<dbReference type="GO" id="GO:0003877">
    <property type="term" value="F:ATP:ADP adenylyltransferase activity"/>
    <property type="evidence" value="ECO:0007669"/>
    <property type="project" value="InterPro"/>
</dbReference>
<evidence type="ECO:0000256" key="2">
    <source>
        <dbReference type="SAM" id="Phobius"/>
    </source>
</evidence>
<feature type="region of interest" description="Disordered" evidence="1">
    <location>
        <begin position="420"/>
        <end position="470"/>
    </location>
</feature>
<feature type="domain" description="Ap4A phosphorylase 1/2 N-terminal" evidence="4">
    <location>
        <begin position="533"/>
        <end position="702"/>
    </location>
</feature>
<name>A0A8H5BNF9_9AGAR</name>
<keyword evidence="7" id="KW-1185">Reference proteome</keyword>
<accession>A0A8H5BNF9</accession>
<keyword evidence="2" id="KW-1133">Transmembrane helix</keyword>
<proteinExistence type="predicted"/>
<dbReference type="Gene3D" id="2.60.120.260">
    <property type="entry name" value="Galactose-binding domain-like"/>
    <property type="match status" value="2"/>
</dbReference>
<evidence type="ECO:0000259" key="5">
    <source>
        <dbReference type="Pfam" id="PF24853"/>
    </source>
</evidence>
<dbReference type="InterPro" id="IPR056144">
    <property type="entry name" value="DUF7727"/>
</dbReference>
<dbReference type="Proteomes" id="UP000541558">
    <property type="component" value="Unassembled WGS sequence"/>
</dbReference>
<dbReference type="InterPro" id="IPR045759">
    <property type="entry name" value="Ap4A_phos1/2_N"/>
</dbReference>
<dbReference type="PANTHER" id="PTHR38420">
    <property type="entry name" value="AP-4-A PHOSPHORYLASE II"/>
    <property type="match status" value="1"/>
</dbReference>
<dbReference type="SUPFAM" id="SSF54197">
    <property type="entry name" value="HIT-like"/>
    <property type="match status" value="1"/>
</dbReference>
<dbReference type="InterPro" id="IPR019200">
    <property type="entry name" value="ATP_adenylylTrfase_C"/>
</dbReference>
<dbReference type="InterPro" id="IPR036265">
    <property type="entry name" value="HIT-like_sf"/>
</dbReference>
<feature type="compositionally biased region" description="Low complexity" evidence="1">
    <location>
        <begin position="286"/>
        <end position="305"/>
    </location>
</feature>